<dbReference type="Proteomes" id="UP000703661">
    <property type="component" value="Unassembled WGS sequence"/>
</dbReference>
<comment type="caution">
    <text evidence="6">The sequence shown here is derived from an EMBL/GenBank/DDBJ whole genome shotgun (WGS) entry which is preliminary data.</text>
</comment>
<evidence type="ECO:0000256" key="2">
    <source>
        <dbReference type="ARBA" id="ARBA00022723"/>
    </source>
</evidence>
<dbReference type="InterPro" id="IPR038222">
    <property type="entry name" value="DHHA2_dom_sf"/>
</dbReference>
<dbReference type="GO" id="GO:0005737">
    <property type="term" value="C:cytoplasm"/>
    <property type="evidence" value="ECO:0007669"/>
    <property type="project" value="InterPro"/>
</dbReference>
<comment type="cofactor">
    <cofactor evidence="1">
        <name>Mn(2+)</name>
        <dbReference type="ChEBI" id="CHEBI:29035"/>
    </cofactor>
</comment>
<keyword evidence="7" id="KW-1185">Reference proteome</keyword>
<organism evidence="6 7">
    <name type="scientific">Entomortierella chlamydospora</name>
    <dbReference type="NCBI Taxonomy" id="101097"/>
    <lineage>
        <taxon>Eukaryota</taxon>
        <taxon>Fungi</taxon>
        <taxon>Fungi incertae sedis</taxon>
        <taxon>Mucoromycota</taxon>
        <taxon>Mortierellomycotina</taxon>
        <taxon>Mortierellomycetes</taxon>
        <taxon>Mortierellales</taxon>
        <taxon>Mortierellaceae</taxon>
        <taxon>Entomortierella</taxon>
    </lineage>
</organism>
<dbReference type="SUPFAM" id="SSF64182">
    <property type="entry name" value="DHH phosphoesterases"/>
    <property type="match status" value="1"/>
</dbReference>
<evidence type="ECO:0000313" key="7">
    <source>
        <dbReference type="Proteomes" id="UP000703661"/>
    </source>
</evidence>
<reference evidence="6" key="1">
    <citation type="journal article" date="2020" name="Fungal Divers.">
        <title>Resolving the Mortierellaceae phylogeny through synthesis of multi-gene phylogenetics and phylogenomics.</title>
        <authorList>
            <person name="Vandepol N."/>
            <person name="Liber J."/>
            <person name="Desiro A."/>
            <person name="Na H."/>
            <person name="Kennedy M."/>
            <person name="Barry K."/>
            <person name="Grigoriev I.V."/>
            <person name="Miller A.N."/>
            <person name="O'Donnell K."/>
            <person name="Stajich J.E."/>
            <person name="Bonito G."/>
        </authorList>
    </citation>
    <scope>NUCLEOTIDE SEQUENCE</scope>
    <source>
        <strain evidence="6">NRRL 2769</strain>
    </source>
</reference>
<evidence type="ECO:0000256" key="1">
    <source>
        <dbReference type="ARBA" id="ARBA00001936"/>
    </source>
</evidence>
<dbReference type="SMART" id="SM01131">
    <property type="entry name" value="DHHA2"/>
    <property type="match status" value="1"/>
</dbReference>
<accession>A0A9P6MKM5</accession>
<dbReference type="InterPro" id="IPR001667">
    <property type="entry name" value="DDH_dom"/>
</dbReference>
<evidence type="ECO:0000313" key="6">
    <source>
        <dbReference type="EMBL" id="KAG0006699.1"/>
    </source>
</evidence>
<evidence type="ECO:0000256" key="3">
    <source>
        <dbReference type="ARBA" id="ARBA00022801"/>
    </source>
</evidence>
<protein>
    <submittedName>
        <fullName evidence="6">Exopolyphosphatase</fullName>
    </submittedName>
</protein>
<dbReference type="AlphaFoldDB" id="A0A9P6MKM5"/>
<keyword evidence="4" id="KW-0464">Manganese</keyword>
<keyword evidence="2" id="KW-0479">Metal-binding</keyword>
<dbReference type="Gene3D" id="3.10.310.20">
    <property type="entry name" value="DHHA2 domain"/>
    <property type="match status" value="1"/>
</dbReference>
<evidence type="ECO:0000259" key="5">
    <source>
        <dbReference type="SMART" id="SM01131"/>
    </source>
</evidence>
<dbReference type="Gene3D" id="3.90.1640.10">
    <property type="entry name" value="inorganic pyrophosphatase (n-terminal core)"/>
    <property type="match status" value="1"/>
</dbReference>
<dbReference type="GO" id="GO:0004309">
    <property type="term" value="F:exopolyphosphatase activity"/>
    <property type="evidence" value="ECO:0007669"/>
    <property type="project" value="TreeGrafter"/>
</dbReference>
<dbReference type="PANTHER" id="PTHR12112">
    <property type="entry name" value="BNIP - RELATED"/>
    <property type="match status" value="1"/>
</dbReference>
<keyword evidence="3" id="KW-0378">Hydrolase</keyword>
<dbReference type="InterPro" id="IPR004097">
    <property type="entry name" value="DHHA2"/>
</dbReference>
<proteinExistence type="predicted"/>
<gene>
    <name evidence="6" type="primary">PPX1</name>
    <name evidence="6" type="ORF">BGZ80_005171</name>
</gene>
<evidence type="ECO:0000256" key="4">
    <source>
        <dbReference type="ARBA" id="ARBA00023211"/>
    </source>
</evidence>
<dbReference type="Pfam" id="PF01368">
    <property type="entry name" value="DHH"/>
    <property type="match status" value="1"/>
</dbReference>
<feature type="domain" description="DHHA2" evidence="5">
    <location>
        <begin position="249"/>
        <end position="403"/>
    </location>
</feature>
<dbReference type="GO" id="GO:0046872">
    <property type="term" value="F:metal ion binding"/>
    <property type="evidence" value="ECO:0007669"/>
    <property type="project" value="UniProtKB-KW"/>
</dbReference>
<dbReference type="Pfam" id="PF02833">
    <property type="entry name" value="DHHA2"/>
    <property type="match status" value="1"/>
</dbReference>
<dbReference type="EMBL" id="JAAAID010002568">
    <property type="protein sequence ID" value="KAG0006699.1"/>
    <property type="molecule type" value="Genomic_DNA"/>
</dbReference>
<dbReference type="PANTHER" id="PTHR12112:SF39">
    <property type="entry name" value="EG:152A3.5 PROTEIN (FBGN0003116_PN PROTEIN)"/>
    <property type="match status" value="1"/>
</dbReference>
<name>A0A9P6MKM5_9FUNG</name>
<dbReference type="InterPro" id="IPR038763">
    <property type="entry name" value="DHH_sf"/>
</dbReference>
<sequence>MDTFLESIHSRLEREPSANVILVTGNESADLDSITSAITTSFFLSRLPSHKASIIVPYINIPRIDLALRSDVEYVLSTNNINRDHLFFRDQLPIFEELVKKNQLSLFLVDHNNVALSLASLKTAKVVGVIDHHADENLYKDTANPRRIEVVGSCASLVADEFLKKVIDSDKTDLSWTQTLARLLLAPILTDTMDLDPEKKKVQPLDIAMTELILSYTGWESIQLYQNIGEAPRDTSNLSRYELLRKQLYQNIDEARRDTSNLSFYDLLRKDYKEWTVIQHSTGKEIKVGISSVVGLMAKYIERDSKEVLQQAIDKWAQNQNLDLSFVMLSGEHEGFHRQLIVNPVSSSVKDVPSQLEKVSLLELKKTPIVDTDEFVKKGGRAYLQHNNACSRKQVWPIIEKLLTQPSQSSNL</sequence>